<evidence type="ECO:0000256" key="5">
    <source>
        <dbReference type="ARBA" id="ARBA00022989"/>
    </source>
</evidence>
<reference evidence="10" key="1">
    <citation type="submission" date="2020-06" db="EMBL/GenBank/DDBJ databases">
        <title>Insight into the genomes of haloalkaliphilic bacilli from Kenyan soda lakes.</title>
        <authorList>
            <person name="Mwirichia R."/>
            <person name="Villamizar G.C."/>
            <person name="Poehlein A."/>
            <person name="Mugweru J."/>
            <person name="Kipnyargis A."/>
            <person name="Kiplimo D."/>
            <person name="Orwa P."/>
            <person name="Daniel R."/>
        </authorList>
    </citation>
    <scope>NUCLEOTIDE SEQUENCE</scope>
    <source>
        <strain evidence="10">B1096_S55</strain>
    </source>
</reference>
<dbReference type="PANTHER" id="PTHR30487">
    <property type="entry name" value="TYPE 4 PREPILIN-LIKE PROTEINS LEADER PEPTIDE-PROCESSING ENZYME"/>
    <property type="match status" value="1"/>
</dbReference>
<dbReference type="InterPro" id="IPR000045">
    <property type="entry name" value="Prepilin_IV_endopep_pep"/>
</dbReference>
<keyword evidence="5 7" id="KW-1133">Transmembrane helix</keyword>
<feature type="transmembrane region" description="Helical" evidence="7">
    <location>
        <begin position="76"/>
        <end position="94"/>
    </location>
</feature>
<feature type="transmembrane region" description="Helical" evidence="7">
    <location>
        <begin position="150"/>
        <end position="170"/>
    </location>
</feature>
<evidence type="ECO:0000256" key="1">
    <source>
        <dbReference type="ARBA" id="ARBA00004651"/>
    </source>
</evidence>
<comment type="caution">
    <text evidence="10">The sequence shown here is derived from an EMBL/GenBank/DDBJ whole genome shotgun (WGS) entry which is preliminary data.</text>
</comment>
<feature type="domain" description="Prepilin type IV endopeptidase peptidase" evidence="8">
    <location>
        <begin position="107"/>
        <end position="211"/>
    </location>
</feature>
<dbReference type="EMBL" id="JABXYM010000001">
    <property type="protein sequence ID" value="MCR6095659.1"/>
    <property type="molecule type" value="Genomic_DNA"/>
</dbReference>
<dbReference type="Pfam" id="PF01478">
    <property type="entry name" value="Peptidase_A24"/>
    <property type="match status" value="1"/>
</dbReference>
<dbReference type="Pfam" id="PF06750">
    <property type="entry name" value="A24_N_bact"/>
    <property type="match status" value="1"/>
</dbReference>
<dbReference type="AlphaFoldDB" id="A0A9Q4FYE8"/>
<protein>
    <submittedName>
        <fullName evidence="10">Prepilin peptidase</fullName>
    </submittedName>
</protein>
<evidence type="ECO:0000256" key="7">
    <source>
        <dbReference type="SAM" id="Phobius"/>
    </source>
</evidence>
<feature type="transmembrane region" description="Helical" evidence="7">
    <location>
        <begin position="100"/>
        <end position="117"/>
    </location>
</feature>
<dbReference type="InterPro" id="IPR050882">
    <property type="entry name" value="Prepilin_peptidase/N-MTase"/>
</dbReference>
<feature type="transmembrane region" description="Helical" evidence="7">
    <location>
        <begin position="124"/>
        <end position="144"/>
    </location>
</feature>
<evidence type="ECO:0000259" key="9">
    <source>
        <dbReference type="Pfam" id="PF06750"/>
    </source>
</evidence>
<keyword evidence="6 7" id="KW-0472">Membrane</keyword>
<organism evidence="10 11">
    <name type="scientific">Salipaludibacillus agaradhaerens</name>
    <name type="common">Bacillus agaradhaerens</name>
    <dbReference type="NCBI Taxonomy" id="76935"/>
    <lineage>
        <taxon>Bacteria</taxon>
        <taxon>Bacillati</taxon>
        <taxon>Bacillota</taxon>
        <taxon>Bacilli</taxon>
        <taxon>Bacillales</taxon>
        <taxon>Bacillaceae</taxon>
    </lineage>
</organism>
<comment type="subcellular location">
    <subcellularLocation>
        <location evidence="1">Cell membrane</location>
        <topology evidence="1">Multi-pass membrane protein</topology>
    </subcellularLocation>
</comment>
<evidence type="ECO:0000256" key="6">
    <source>
        <dbReference type="ARBA" id="ARBA00023136"/>
    </source>
</evidence>
<gene>
    <name evidence="10" type="ORF">HXA33_03810</name>
</gene>
<evidence type="ECO:0000256" key="2">
    <source>
        <dbReference type="ARBA" id="ARBA00005801"/>
    </source>
</evidence>
<dbReference type="RefSeq" id="WP_257820415.1">
    <property type="nucleotide sequence ID" value="NZ_JABXYM010000001.1"/>
</dbReference>
<evidence type="ECO:0000259" key="8">
    <source>
        <dbReference type="Pfam" id="PF01478"/>
    </source>
</evidence>
<evidence type="ECO:0000256" key="4">
    <source>
        <dbReference type="ARBA" id="ARBA00022692"/>
    </source>
</evidence>
<dbReference type="PANTHER" id="PTHR30487:SF0">
    <property type="entry name" value="PREPILIN LEADER PEPTIDASE_N-METHYLTRANSFERASE-RELATED"/>
    <property type="match status" value="1"/>
</dbReference>
<keyword evidence="3" id="KW-1003">Cell membrane</keyword>
<dbReference type="GO" id="GO:0006465">
    <property type="term" value="P:signal peptide processing"/>
    <property type="evidence" value="ECO:0007669"/>
    <property type="project" value="TreeGrafter"/>
</dbReference>
<keyword evidence="4 7" id="KW-0812">Transmembrane</keyword>
<comment type="similarity">
    <text evidence="2">Belongs to the peptidase A24 family.</text>
</comment>
<dbReference type="Gene3D" id="1.20.120.1220">
    <property type="match status" value="1"/>
</dbReference>
<dbReference type="GO" id="GO:0005886">
    <property type="term" value="C:plasma membrane"/>
    <property type="evidence" value="ECO:0007669"/>
    <property type="project" value="UniProtKB-SubCell"/>
</dbReference>
<keyword evidence="11" id="KW-1185">Reference proteome</keyword>
<dbReference type="Proteomes" id="UP001057753">
    <property type="component" value="Unassembled WGS sequence"/>
</dbReference>
<accession>A0A9Q4FYE8</accession>
<feature type="transmembrane region" description="Helical" evidence="7">
    <location>
        <begin position="6"/>
        <end position="29"/>
    </location>
</feature>
<evidence type="ECO:0000313" key="10">
    <source>
        <dbReference type="EMBL" id="MCR6095659.1"/>
    </source>
</evidence>
<dbReference type="InterPro" id="IPR010627">
    <property type="entry name" value="Prepilin_pept_A24_N"/>
</dbReference>
<sequence length="260" mass="29104">MEFTMLIYLIIFFIGAIFGSFFNVVGLRLPEKESLILPRSHCRSCKVSLTAFELVPIISFITFKGRCRTCQTKISLLYPLMEIMTGALFVLAVIKIGLSWELLISLSFISLLIIITVSDLMYKVILNNVLLLFLIFFILLRHTLVPLDPWWDASVAAITGFLLLLLLVVLSKGGMGGGDIKLYGVLGFVLGTSNLFLSLLIASIIGTIVALIGMLIKKWDRKTIVPFGPFIAIGSISAYFFGEELLTFYYQWILSVYYSL</sequence>
<proteinExistence type="inferred from homology"/>
<feature type="transmembrane region" description="Helical" evidence="7">
    <location>
        <begin position="182"/>
        <end position="212"/>
    </location>
</feature>
<name>A0A9Q4FYE8_SALAG</name>
<evidence type="ECO:0000256" key="3">
    <source>
        <dbReference type="ARBA" id="ARBA00022475"/>
    </source>
</evidence>
<evidence type="ECO:0000313" key="11">
    <source>
        <dbReference type="Proteomes" id="UP001057753"/>
    </source>
</evidence>
<feature type="domain" description="Prepilin peptidase A24 N-terminal" evidence="9">
    <location>
        <begin position="14"/>
        <end position="95"/>
    </location>
</feature>
<feature type="transmembrane region" description="Helical" evidence="7">
    <location>
        <begin position="224"/>
        <end position="242"/>
    </location>
</feature>
<dbReference type="GO" id="GO:0004190">
    <property type="term" value="F:aspartic-type endopeptidase activity"/>
    <property type="evidence" value="ECO:0007669"/>
    <property type="project" value="InterPro"/>
</dbReference>